<keyword evidence="6 11" id="KW-1133">Transmembrane helix</keyword>
<feature type="transmembrane region" description="Helical" evidence="11">
    <location>
        <begin position="132"/>
        <end position="153"/>
    </location>
</feature>
<dbReference type="GO" id="GO:0016020">
    <property type="term" value="C:membrane"/>
    <property type="evidence" value="ECO:0007669"/>
    <property type="project" value="UniProtKB-SubCell"/>
</dbReference>
<comment type="function">
    <text evidence="10">Component of the transition zone in primary cilia. Required for ciliogenesis.</text>
</comment>
<comment type="subcellular location">
    <subcellularLocation>
        <location evidence="1">Cell projection</location>
        <location evidence="1">Cilium</location>
    </subcellularLocation>
    <subcellularLocation>
        <location evidence="2">Membrane</location>
        <topology evidence="2">Multi-pass membrane protein</topology>
    </subcellularLocation>
</comment>
<evidence type="ECO:0000256" key="4">
    <source>
        <dbReference type="ARBA" id="ARBA00022692"/>
    </source>
</evidence>
<dbReference type="AlphaFoldDB" id="A0A7L4N7V3"/>
<feature type="transmembrane region" description="Helical" evidence="11">
    <location>
        <begin position="76"/>
        <end position="99"/>
    </location>
</feature>
<evidence type="ECO:0000256" key="8">
    <source>
        <dbReference type="ARBA" id="ARBA00023136"/>
    </source>
</evidence>
<comment type="similarity">
    <text evidence="3">Belongs to the TMEM237 family.</text>
</comment>
<comment type="caution">
    <text evidence="12">The sequence shown here is derived from an EMBL/GenBank/DDBJ whole genome shotgun (WGS) entry which is preliminary data.</text>
</comment>
<dbReference type="PANTHER" id="PTHR28388">
    <property type="entry name" value="TRANSMEMBRANE PROTEIN 237"/>
    <property type="match status" value="1"/>
</dbReference>
<sequence length="160" mass="17753">FRVMGLFTHGFLAGYAVWNIIVIYVLAGDQLSTVSNLLEQYKTLAYPAQSLFYLLLSVSTISAFDSRIDLAKVSAALKGFLTLDPAAVASFLYFAALILSLSQQMTYDRINLYLPPSENGSLWIPGTEEEIVWPWIVVNLVVAILAVTSWILLSCRPELD</sequence>
<evidence type="ECO:0000313" key="13">
    <source>
        <dbReference type="Proteomes" id="UP000586704"/>
    </source>
</evidence>
<dbReference type="Proteomes" id="UP000586704">
    <property type="component" value="Unassembled WGS sequence"/>
</dbReference>
<evidence type="ECO:0000256" key="5">
    <source>
        <dbReference type="ARBA" id="ARBA00022794"/>
    </source>
</evidence>
<gene>
    <name evidence="12" type="primary">Tmem237_0</name>
    <name evidence="12" type="ORF">CEYCYA_R04749</name>
</gene>
<dbReference type="GO" id="GO:0035869">
    <property type="term" value="C:ciliary transition zone"/>
    <property type="evidence" value="ECO:0007669"/>
    <property type="project" value="TreeGrafter"/>
</dbReference>
<keyword evidence="4 11" id="KW-0812">Transmembrane</keyword>
<evidence type="ECO:0000256" key="2">
    <source>
        <dbReference type="ARBA" id="ARBA00004141"/>
    </source>
</evidence>
<feature type="non-terminal residue" evidence="12">
    <location>
        <position position="1"/>
    </location>
</feature>
<name>A0A7L4N7V3_9AVES</name>
<evidence type="ECO:0000313" key="12">
    <source>
        <dbReference type="EMBL" id="NXY85966.1"/>
    </source>
</evidence>
<organism evidence="12 13">
    <name type="scientific">Ceyx cyanopectus</name>
    <name type="common">Indigo-banded kingfisher</name>
    <dbReference type="NCBI Taxonomy" id="390723"/>
    <lineage>
        <taxon>Eukaryota</taxon>
        <taxon>Metazoa</taxon>
        <taxon>Chordata</taxon>
        <taxon>Craniata</taxon>
        <taxon>Vertebrata</taxon>
        <taxon>Euteleostomi</taxon>
        <taxon>Archelosauria</taxon>
        <taxon>Archosauria</taxon>
        <taxon>Dinosauria</taxon>
        <taxon>Saurischia</taxon>
        <taxon>Theropoda</taxon>
        <taxon>Coelurosauria</taxon>
        <taxon>Aves</taxon>
        <taxon>Neognathae</taxon>
        <taxon>Neoaves</taxon>
        <taxon>Telluraves</taxon>
        <taxon>Coraciimorphae</taxon>
        <taxon>Coraciiformes</taxon>
        <taxon>Alcedinidae</taxon>
        <taxon>Ceyx</taxon>
    </lineage>
</organism>
<evidence type="ECO:0000256" key="7">
    <source>
        <dbReference type="ARBA" id="ARBA00023069"/>
    </source>
</evidence>
<dbReference type="OrthoDB" id="550113at2759"/>
<accession>A0A7L4N7V3</accession>
<feature type="transmembrane region" description="Helical" evidence="11">
    <location>
        <begin position="46"/>
        <end position="64"/>
    </location>
</feature>
<evidence type="ECO:0000256" key="1">
    <source>
        <dbReference type="ARBA" id="ARBA00004138"/>
    </source>
</evidence>
<dbReference type="InterPro" id="IPR029409">
    <property type="entry name" value="TMEM237"/>
</dbReference>
<dbReference type="EMBL" id="VYZU01043375">
    <property type="protein sequence ID" value="NXY85966.1"/>
    <property type="molecule type" value="Genomic_DNA"/>
</dbReference>
<keyword evidence="8 11" id="KW-0472">Membrane</keyword>
<keyword evidence="13" id="KW-1185">Reference proteome</keyword>
<evidence type="ECO:0000256" key="3">
    <source>
        <dbReference type="ARBA" id="ARBA00008783"/>
    </source>
</evidence>
<keyword evidence="7" id="KW-0969">Cilium</keyword>
<evidence type="ECO:0000256" key="11">
    <source>
        <dbReference type="SAM" id="Phobius"/>
    </source>
</evidence>
<feature type="non-terminal residue" evidence="12">
    <location>
        <position position="160"/>
    </location>
</feature>
<dbReference type="Pfam" id="PF15383">
    <property type="entry name" value="TMEM237"/>
    <property type="match status" value="1"/>
</dbReference>
<dbReference type="PANTHER" id="PTHR28388:SF1">
    <property type="entry name" value="TRANSMEMBRANE PROTEIN 237"/>
    <property type="match status" value="1"/>
</dbReference>
<keyword evidence="5" id="KW-0970">Cilium biogenesis/degradation</keyword>
<dbReference type="GO" id="GO:0060271">
    <property type="term" value="P:cilium assembly"/>
    <property type="evidence" value="ECO:0007669"/>
    <property type="project" value="TreeGrafter"/>
</dbReference>
<evidence type="ECO:0000256" key="9">
    <source>
        <dbReference type="ARBA" id="ARBA00023273"/>
    </source>
</evidence>
<keyword evidence="9" id="KW-0966">Cell projection</keyword>
<evidence type="ECO:0000256" key="10">
    <source>
        <dbReference type="ARBA" id="ARBA00025631"/>
    </source>
</evidence>
<protein>
    <submittedName>
        <fullName evidence="12">TM237 protein</fullName>
    </submittedName>
</protein>
<reference evidence="12 13" key="1">
    <citation type="submission" date="2020-02" db="EMBL/GenBank/DDBJ databases">
        <title>Bird 10,000 Genomes (B10K) Project - Family phase.</title>
        <authorList>
            <person name="Zhang G."/>
        </authorList>
    </citation>
    <scope>NUCLEOTIDE SEQUENCE [LARGE SCALE GENOMIC DNA]</scope>
    <source>
        <strain evidence="12">B10K-DU-013-51</strain>
        <tissue evidence="12">Mixed tissue sample</tissue>
    </source>
</reference>
<proteinExistence type="inferred from homology"/>
<feature type="transmembrane region" description="Helical" evidence="11">
    <location>
        <begin position="7"/>
        <end position="26"/>
    </location>
</feature>
<evidence type="ECO:0000256" key="6">
    <source>
        <dbReference type="ARBA" id="ARBA00022989"/>
    </source>
</evidence>